<dbReference type="Gene3D" id="1.20.1740.10">
    <property type="entry name" value="Amino acid/polyamine transporter I"/>
    <property type="match status" value="1"/>
</dbReference>
<comment type="caution">
    <text evidence="18">The sequence shown here is derived from an EMBL/GenBank/DDBJ whole genome shotgun (WGS) entry which is preliminary data.</text>
</comment>
<comment type="subcellular location">
    <subcellularLocation>
        <location evidence="1">Cell membrane</location>
        <topology evidence="1">Multi-pass membrane protein</topology>
    </subcellularLocation>
</comment>
<feature type="transmembrane region" description="Helical" evidence="14">
    <location>
        <begin position="406"/>
        <end position="425"/>
    </location>
</feature>
<dbReference type="PRINTS" id="PR01230">
    <property type="entry name" value="NACLTRNSPORT"/>
</dbReference>
<protein>
    <submittedName>
        <fullName evidence="18">Solute carrier family 12 member 3</fullName>
    </submittedName>
</protein>
<evidence type="ECO:0000256" key="7">
    <source>
        <dbReference type="ARBA" id="ARBA00022989"/>
    </source>
</evidence>
<reference evidence="18 19" key="1">
    <citation type="submission" date="2024-08" db="EMBL/GenBank/DDBJ databases">
        <title>The draft genome of Apodemus speciosus.</title>
        <authorList>
            <person name="Nabeshima K."/>
            <person name="Suzuki S."/>
            <person name="Onuma M."/>
        </authorList>
    </citation>
    <scope>NUCLEOTIDE SEQUENCE [LARGE SCALE GENOMIC DNA]</scope>
    <source>
        <strain evidence="18">IB14-021</strain>
    </source>
</reference>
<keyword evidence="19" id="KW-1185">Reference proteome</keyword>
<dbReference type="PANTHER" id="PTHR11827:SF9">
    <property type="entry name" value="SOLUTE CARRIER FAMILY 12 MEMBER 3"/>
    <property type="match status" value="1"/>
</dbReference>
<comment type="similarity">
    <text evidence="2">Belongs to the SLC12A transporter family.</text>
</comment>
<feature type="transmembrane region" description="Helical" evidence="14">
    <location>
        <begin position="245"/>
        <end position="269"/>
    </location>
</feature>
<feature type="transmembrane region" description="Helical" evidence="14">
    <location>
        <begin position="168"/>
        <end position="187"/>
    </location>
</feature>
<evidence type="ECO:0000256" key="10">
    <source>
        <dbReference type="ARBA" id="ARBA00023136"/>
    </source>
</evidence>
<dbReference type="Proteomes" id="UP001623349">
    <property type="component" value="Unassembled WGS sequence"/>
</dbReference>
<feature type="transmembrane region" description="Helical" evidence="14">
    <location>
        <begin position="613"/>
        <end position="646"/>
    </location>
</feature>
<name>A0ABQ0F2H2_APOSI</name>
<dbReference type="InterPro" id="IPR004842">
    <property type="entry name" value="SLC12A_fam"/>
</dbReference>
<dbReference type="Pfam" id="PF00324">
    <property type="entry name" value="AA_permease"/>
    <property type="match status" value="1"/>
</dbReference>
<keyword evidence="9" id="KW-0406">Ion transport</keyword>
<sequence length="977" mass="107565">MESGRFTISTLMAGDEPPAACDSSQPSHLTHGSTLYMRTFGYNTIDVVPAYEHYANSVLPGEPRKVRPTLADLHSFLKTAASSSIVPRKRSKGCLRGQVGQAGRNTDTPSLPPFPDSYWSLGPQQEGSHLHALAFDGRPGHELTDGLVEDEIGTNSEKSPGEPVRFGWVKGVMIRCMLNIWGVILYLRLPWITAQAGIVLTWLIILLSVLVTSITGLSISAISTNGKVKSGGTYFLISRSLGPELGGSIGLIFAFANAVGVAMHTVGFAETVRDLLQEYGTPIVDPINDIRVIGVVTVTVLLAISLAGMEWESKMMAQVLFFLVIMVSFANYLVGTLIPASEDKASKGFYSYHGDIFVQNLVPDWRGIDGSFFGMFSIFFPSATGILAGANISGDLKDPAVAIPKGTLMAIFWTTISYLAISATIGSCVVRDASGDVNDTMTPGPGPCEGLACGYGWNFTECSQQRNCRYGLINYYQTMSMVSAFAPLITAGIFGATLSSALACLVSAAKVFQCLCEDQLYPLIGFFGKGYGKNREPVRGYLLAYAIAVAFIIIAELNTIAPIISNFFLCSYALINFSCFHASITNSPGEPTTTLSQPQEEGWRPSFRYYSKWAALFGAVISVVIMFLLTWWAALIAIGVVLFLLLYVIYKKPEVNWGSSVQAGSYNLALSYSVGLNEVEDHIKNYRPQCLVLTGPPNFRPALVDFVSTFTQNLSLMICGHVLIGPRKQRVPELRLIASGHTKWLNKRKIKAFYSDVIAEDLRSGVQILMQASGLGRMKPNILVVGFKRNWQSAHPAAVEDYIGILHDAFDFNYGVCILRMQEGLNVSEALQTHSAPEASVQEEQASTIFQSEQGKKTIDIYWLFDDGGLTLLIPYLLHRKKRWSKCKIRVFVGGQINRMDEERKAIISLLKHTKRFEDMIAPFRLNDGFKDEATVAEMRRDCPWKISDEEINKNRIKVRLNETLLDYSREAALIIL</sequence>
<keyword evidence="3" id="KW-0813">Transport</keyword>
<gene>
    <name evidence="18" type="ORF">APTSU1_000871600</name>
</gene>
<evidence type="ECO:0000256" key="9">
    <source>
        <dbReference type="ARBA" id="ARBA00023065"/>
    </source>
</evidence>
<dbReference type="PANTHER" id="PTHR11827">
    <property type="entry name" value="SOLUTE CARRIER FAMILY 12, CATION COTRANSPORTERS"/>
    <property type="match status" value="1"/>
</dbReference>
<evidence type="ECO:0000256" key="8">
    <source>
        <dbReference type="ARBA" id="ARBA00023053"/>
    </source>
</evidence>
<feature type="transmembrane region" description="Helical" evidence="14">
    <location>
        <begin position="372"/>
        <end position="394"/>
    </location>
</feature>
<keyword evidence="5 14" id="KW-0812">Transmembrane</keyword>
<evidence type="ECO:0000259" key="15">
    <source>
        <dbReference type="Pfam" id="PF00324"/>
    </source>
</evidence>
<feature type="transmembrane region" description="Helical" evidence="14">
    <location>
        <begin position="542"/>
        <end position="564"/>
    </location>
</feature>
<feature type="domain" description="Amino acid permease/ SLC12A" evidence="15">
    <location>
        <begin position="171"/>
        <end position="691"/>
    </location>
</feature>
<feature type="transmembrane region" description="Helical" evidence="14">
    <location>
        <begin position="484"/>
        <end position="506"/>
    </location>
</feature>
<evidence type="ECO:0000256" key="3">
    <source>
        <dbReference type="ARBA" id="ARBA00022448"/>
    </source>
</evidence>
<dbReference type="InterPro" id="IPR018491">
    <property type="entry name" value="SLC12_C"/>
</dbReference>
<dbReference type="InterPro" id="IPR002948">
    <property type="entry name" value="SLC12A3"/>
</dbReference>
<dbReference type="EMBL" id="BAAFST010000008">
    <property type="protein sequence ID" value="GAB1293484.1"/>
    <property type="molecule type" value="Genomic_DNA"/>
</dbReference>
<evidence type="ECO:0000259" key="16">
    <source>
        <dbReference type="Pfam" id="PF03522"/>
    </source>
</evidence>
<evidence type="ECO:0000256" key="12">
    <source>
        <dbReference type="ARBA" id="ARBA00023201"/>
    </source>
</evidence>
<dbReference type="InterPro" id="IPR013612">
    <property type="entry name" value="AA_permease_N"/>
</dbReference>
<dbReference type="NCBIfam" id="TIGR00930">
    <property type="entry name" value="2a30"/>
    <property type="match status" value="1"/>
</dbReference>
<keyword evidence="4" id="KW-1003">Cell membrane</keyword>
<evidence type="ECO:0000256" key="4">
    <source>
        <dbReference type="ARBA" id="ARBA00022475"/>
    </source>
</evidence>
<feature type="transmembrane region" description="Helical" evidence="14">
    <location>
        <begin position="199"/>
        <end position="224"/>
    </location>
</feature>
<keyword evidence="13" id="KW-0868">Chloride</keyword>
<feature type="domain" description="Amino acid permease N-terminal" evidence="17">
    <location>
        <begin position="30"/>
        <end position="85"/>
    </location>
</feature>
<proteinExistence type="inferred from homology"/>
<evidence type="ECO:0000313" key="19">
    <source>
        <dbReference type="Proteomes" id="UP001623349"/>
    </source>
</evidence>
<dbReference type="InterPro" id="IPR004841">
    <property type="entry name" value="AA-permease/SLC12A_dom"/>
</dbReference>
<organism evidence="18 19">
    <name type="scientific">Apodemus speciosus</name>
    <name type="common">Large Japanese field mouse</name>
    <dbReference type="NCBI Taxonomy" id="105296"/>
    <lineage>
        <taxon>Eukaryota</taxon>
        <taxon>Metazoa</taxon>
        <taxon>Chordata</taxon>
        <taxon>Craniata</taxon>
        <taxon>Vertebrata</taxon>
        <taxon>Euteleostomi</taxon>
        <taxon>Mammalia</taxon>
        <taxon>Eutheria</taxon>
        <taxon>Euarchontoglires</taxon>
        <taxon>Glires</taxon>
        <taxon>Rodentia</taxon>
        <taxon>Myomorpha</taxon>
        <taxon>Muroidea</taxon>
        <taxon>Muridae</taxon>
        <taxon>Murinae</taxon>
        <taxon>Apodemus</taxon>
    </lineage>
</organism>
<dbReference type="Pfam" id="PF03522">
    <property type="entry name" value="SLC12"/>
    <property type="match status" value="2"/>
</dbReference>
<keyword evidence="8" id="KW-0915">Sodium</keyword>
<dbReference type="Pfam" id="PF08403">
    <property type="entry name" value="AA_permease_N"/>
    <property type="match status" value="1"/>
</dbReference>
<evidence type="ECO:0000256" key="14">
    <source>
        <dbReference type="SAM" id="Phobius"/>
    </source>
</evidence>
<evidence type="ECO:0000256" key="6">
    <source>
        <dbReference type="ARBA" id="ARBA00022847"/>
    </source>
</evidence>
<evidence type="ECO:0000259" key="17">
    <source>
        <dbReference type="Pfam" id="PF08403"/>
    </source>
</evidence>
<evidence type="ECO:0000256" key="5">
    <source>
        <dbReference type="ARBA" id="ARBA00022692"/>
    </source>
</evidence>
<accession>A0ABQ0F2H2</accession>
<feature type="domain" description="SLC12A transporter C-terminal" evidence="16">
    <location>
        <begin position="845"/>
        <end position="913"/>
    </location>
</feature>
<evidence type="ECO:0000256" key="2">
    <source>
        <dbReference type="ARBA" id="ARBA00010593"/>
    </source>
</evidence>
<evidence type="ECO:0000256" key="11">
    <source>
        <dbReference type="ARBA" id="ARBA00023180"/>
    </source>
</evidence>
<evidence type="ECO:0000313" key="18">
    <source>
        <dbReference type="EMBL" id="GAB1293484.1"/>
    </source>
</evidence>
<keyword evidence="7 14" id="KW-1133">Transmembrane helix</keyword>
<evidence type="ECO:0000256" key="1">
    <source>
        <dbReference type="ARBA" id="ARBA00004651"/>
    </source>
</evidence>
<keyword evidence="12" id="KW-0739">Sodium transport</keyword>
<keyword evidence="6" id="KW-0769">Symport</keyword>
<feature type="domain" description="SLC12A transporter C-terminal" evidence="16">
    <location>
        <begin position="700"/>
        <end position="843"/>
    </location>
</feature>
<feature type="transmembrane region" description="Helical" evidence="14">
    <location>
        <begin position="289"/>
        <end position="307"/>
    </location>
</feature>
<keyword evidence="10 14" id="KW-0472">Membrane</keyword>
<keyword evidence="11" id="KW-0325">Glycoprotein</keyword>
<evidence type="ECO:0000256" key="13">
    <source>
        <dbReference type="ARBA" id="ARBA00023214"/>
    </source>
</evidence>
<feature type="transmembrane region" description="Helical" evidence="14">
    <location>
        <begin position="319"/>
        <end position="340"/>
    </location>
</feature>